<dbReference type="SUPFAM" id="SSF63737">
    <property type="entry name" value="Leukotriene A4 hydrolase N-terminal domain"/>
    <property type="match status" value="1"/>
</dbReference>
<dbReference type="GO" id="GO:0005615">
    <property type="term" value="C:extracellular space"/>
    <property type="evidence" value="ECO:0007669"/>
    <property type="project" value="TreeGrafter"/>
</dbReference>
<dbReference type="Gene3D" id="2.60.40.1730">
    <property type="entry name" value="tricorn interacting facor f3 domain"/>
    <property type="match status" value="1"/>
</dbReference>
<dbReference type="InterPro" id="IPR050344">
    <property type="entry name" value="Peptidase_M1_aminopeptidases"/>
</dbReference>
<dbReference type="EMBL" id="KL868439">
    <property type="protein sequence ID" value="KFM83565.1"/>
    <property type="molecule type" value="Genomic_DNA"/>
</dbReference>
<dbReference type="GO" id="GO:0008270">
    <property type="term" value="F:zinc ion binding"/>
    <property type="evidence" value="ECO:0007669"/>
    <property type="project" value="TreeGrafter"/>
</dbReference>
<dbReference type="GO" id="GO:0005737">
    <property type="term" value="C:cytoplasm"/>
    <property type="evidence" value="ECO:0007669"/>
    <property type="project" value="TreeGrafter"/>
</dbReference>
<dbReference type="GO" id="GO:0042277">
    <property type="term" value="F:peptide binding"/>
    <property type="evidence" value="ECO:0007669"/>
    <property type="project" value="TreeGrafter"/>
</dbReference>
<keyword evidence="1 2" id="KW-0031">Aminopeptidase</keyword>
<dbReference type="GO" id="GO:0043171">
    <property type="term" value="P:peptide catabolic process"/>
    <property type="evidence" value="ECO:0007669"/>
    <property type="project" value="TreeGrafter"/>
</dbReference>
<name>A0A087V1S6_STEMI</name>
<sequence>MAEEIVELDNGRLLTKFEKTVPMVTYLLAVVVCDFKFKETITENGVRLRIYTAPHHIEKTSYALEMGSKTL</sequence>
<keyword evidence="1 2" id="KW-0645">Protease</keyword>
<dbReference type="AlphaFoldDB" id="A0A087V1S6"/>
<evidence type="ECO:0000313" key="3">
    <source>
        <dbReference type="Proteomes" id="UP000054359"/>
    </source>
</evidence>
<feature type="non-terminal residue" evidence="2">
    <location>
        <position position="71"/>
    </location>
</feature>
<accession>A0A087V1S6</accession>
<dbReference type="Gene3D" id="3.30.2010.30">
    <property type="match status" value="1"/>
</dbReference>
<dbReference type="InterPro" id="IPR042097">
    <property type="entry name" value="Aminopeptidase_N-like_N_sf"/>
</dbReference>
<dbReference type="GO" id="GO:0006508">
    <property type="term" value="P:proteolysis"/>
    <property type="evidence" value="ECO:0007669"/>
    <property type="project" value="TreeGrafter"/>
</dbReference>
<evidence type="ECO:0000256" key="1">
    <source>
        <dbReference type="ARBA" id="ARBA00022438"/>
    </source>
</evidence>
<gene>
    <name evidence="2" type="ORF">X975_17217</name>
</gene>
<keyword evidence="3" id="KW-1185">Reference proteome</keyword>
<organism evidence="2 3">
    <name type="scientific">Stegodyphus mimosarum</name>
    <name type="common">African social velvet spider</name>
    <dbReference type="NCBI Taxonomy" id="407821"/>
    <lineage>
        <taxon>Eukaryota</taxon>
        <taxon>Metazoa</taxon>
        <taxon>Ecdysozoa</taxon>
        <taxon>Arthropoda</taxon>
        <taxon>Chelicerata</taxon>
        <taxon>Arachnida</taxon>
        <taxon>Araneae</taxon>
        <taxon>Araneomorphae</taxon>
        <taxon>Entelegynae</taxon>
        <taxon>Eresoidea</taxon>
        <taxon>Eresidae</taxon>
        <taxon>Stegodyphus</taxon>
    </lineage>
</organism>
<dbReference type="PANTHER" id="PTHR11533:SF276">
    <property type="entry name" value="GLUTAMYL AMINOPEPTIDASE"/>
    <property type="match status" value="1"/>
</dbReference>
<dbReference type="PANTHER" id="PTHR11533">
    <property type="entry name" value="PROTEASE M1 ZINC METALLOPROTEASE"/>
    <property type="match status" value="1"/>
</dbReference>
<proteinExistence type="predicted"/>
<reference evidence="2 3" key="1">
    <citation type="submission" date="2013-11" db="EMBL/GenBank/DDBJ databases">
        <title>Genome sequencing of Stegodyphus mimosarum.</title>
        <authorList>
            <person name="Bechsgaard J."/>
        </authorList>
    </citation>
    <scope>NUCLEOTIDE SEQUENCE [LARGE SCALE GENOMIC DNA]</scope>
</reference>
<dbReference type="STRING" id="407821.A0A087V1S6"/>
<keyword evidence="1 2" id="KW-0378">Hydrolase</keyword>
<dbReference type="Proteomes" id="UP000054359">
    <property type="component" value="Unassembled WGS sequence"/>
</dbReference>
<protein>
    <submittedName>
        <fullName evidence="2">Endoplasmic reticulum aminopeptidase 2</fullName>
    </submittedName>
</protein>
<dbReference type="GO" id="GO:0070006">
    <property type="term" value="F:metalloaminopeptidase activity"/>
    <property type="evidence" value="ECO:0007669"/>
    <property type="project" value="TreeGrafter"/>
</dbReference>
<evidence type="ECO:0000313" key="2">
    <source>
        <dbReference type="EMBL" id="KFM83565.1"/>
    </source>
</evidence>
<dbReference type="GO" id="GO:0016020">
    <property type="term" value="C:membrane"/>
    <property type="evidence" value="ECO:0007669"/>
    <property type="project" value="TreeGrafter"/>
</dbReference>
<dbReference type="OrthoDB" id="5836440at2759"/>